<protein>
    <submittedName>
        <fullName evidence="1">Uncharacterized protein</fullName>
    </submittedName>
</protein>
<gene>
    <name evidence="1" type="ORF">O6H91_14G024400</name>
</gene>
<dbReference type="EMBL" id="CM055105">
    <property type="protein sequence ID" value="KAJ7530908.1"/>
    <property type="molecule type" value="Genomic_DNA"/>
</dbReference>
<evidence type="ECO:0000313" key="1">
    <source>
        <dbReference type="EMBL" id="KAJ7530908.1"/>
    </source>
</evidence>
<proteinExistence type="predicted"/>
<reference evidence="2" key="1">
    <citation type="journal article" date="2024" name="Proc. Natl. Acad. Sci. U.S.A.">
        <title>Extraordinary preservation of gene collinearity over three hundred million years revealed in homosporous lycophytes.</title>
        <authorList>
            <person name="Li C."/>
            <person name="Wickell D."/>
            <person name="Kuo L.Y."/>
            <person name="Chen X."/>
            <person name="Nie B."/>
            <person name="Liao X."/>
            <person name="Peng D."/>
            <person name="Ji J."/>
            <person name="Jenkins J."/>
            <person name="Williams M."/>
            <person name="Shu S."/>
            <person name="Plott C."/>
            <person name="Barry K."/>
            <person name="Rajasekar S."/>
            <person name="Grimwood J."/>
            <person name="Han X."/>
            <person name="Sun S."/>
            <person name="Hou Z."/>
            <person name="He W."/>
            <person name="Dai G."/>
            <person name="Sun C."/>
            <person name="Schmutz J."/>
            <person name="Leebens-Mack J.H."/>
            <person name="Li F.W."/>
            <person name="Wang L."/>
        </authorList>
    </citation>
    <scope>NUCLEOTIDE SEQUENCE [LARGE SCALE GENOMIC DNA]</scope>
    <source>
        <strain evidence="2">cv. PW_Plant_1</strain>
    </source>
</reference>
<comment type="caution">
    <text evidence="1">The sequence shown here is derived from an EMBL/GenBank/DDBJ whole genome shotgun (WGS) entry which is preliminary data.</text>
</comment>
<sequence length="516" mass="57478">MYATRLQTAAHDENKMDAKLGGTMKGLPLEDGRVAVVPSNNRRALEDIGNVVGSLSALSNASDDGAFDNKLGAKQMVQVSRPSTRRFVASLSNGQVSSDTSKASISIGEPSVVDVKRDEVRGSWGTKQRRKLTSKCSEGRGSSKNESGIIVLENANGPTWEHNGDSLDDKPKSHVMAIDRMRPARMRVLLRNGRGAASKREKKQTLTAAVTARSEAACGRPNTEKTKLENALPNIDEADVRNALAVTDYVEDIYSFYRKTEVESCASSSYMSNQADINDKMRAILIDWLIEVHLKFKLMPETLFLTINLIDRYLSCENVSRKYLQLVGLTAMLVAAKYEEIWPPEVQDFVFISDNAYTRDQVLAMEKKMLNTLCFNLTVPTPYMFIVRFLKAAVSDHQMDMMAFFLLELSLVEYKMIKFPPSLLAAAAVYTAQCTLQRKPLWTRNLQHHSCYDEEQLRECAGMMVEFHRSVGDSNLTVVHKKYSDSIFDSVAVFSPAILPTSATTCTEQLIATTTC</sequence>
<keyword evidence="2" id="KW-1185">Reference proteome</keyword>
<evidence type="ECO:0000313" key="2">
    <source>
        <dbReference type="Proteomes" id="UP001162992"/>
    </source>
</evidence>
<organism evidence="1 2">
    <name type="scientific">Diphasiastrum complanatum</name>
    <name type="common">Issler's clubmoss</name>
    <name type="synonym">Lycopodium complanatum</name>
    <dbReference type="NCBI Taxonomy" id="34168"/>
    <lineage>
        <taxon>Eukaryota</taxon>
        <taxon>Viridiplantae</taxon>
        <taxon>Streptophyta</taxon>
        <taxon>Embryophyta</taxon>
        <taxon>Tracheophyta</taxon>
        <taxon>Lycopodiopsida</taxon>
        <taxon>Lycopodiales</taxon>
        <taxon>Lycopodiaceae</taxon>
        <taxon>Lycopodioideae</taxon>
        <taxon>Diphasiastrum</taxon>
    </lineage>
</organism>
<name>A0ACC2BMB6_DIPCM</name>
<dbReference type="Proteomes" id="UP001162992">
    <property type="component" value="Chromosome 14"/>
</dbReference>
<accession>A0ACC2BMB6</accession>